<dbReference type="EMBL" id="CWGJ01000011">
    <property type="protein sequence ID" value="CRX38016.1"/>
    <property type="molecule type" value="Genomic_DNA"/>
</dbReference>
<name>A0A0H5DNQ5_9BACT</name>
<feature type="signal peptide" evidence="1">
    <location>
        <begin position="1"/>
        <end position="26"/>
    </location>
</feature>
<sequence>MNLKTLTQAPALLCTICFISGPLAHASADTPAPGAAKESDSAKEKGFLTFSPPQGWRMADQKDLPKSVKLMVVGQGSFAFPPSINLGTEKFQGTLREYLGMIKEINNAQGAEWKDLGTIKTMAGNASLSQVDSKTEWGDVRMMHAVMVRDGNAYILTCAALKEEFSKFYKDFFSSMRSLNFTNDPIRSLTGKEQREEMISLREDLQKSFKQLADQNQIDLRKKEKALELFESPEFQQSVWTPFKEKLKKDFAEYGSEWQNELLLYVREDLIQKK</sequence>
<feature type="chain" id="PRO_5005218524" evidence="1">
    <location>
        <begin position="27"/>
        <end position="274"/>
    </location>
</feature>
<evidence type="ECO:0000313" key="2">
    <source>
        <dbReference type="EMBL" id="CRX38016.1"/>
    </source>
</evidence>
<protein>
    <submittedName>
        <fullName evidence="2">Conserved putative secreted protein</fullName>
    </submittedName>
</protein>
<accession>A0A0H5DNQ5</accession>
<keyword evidence="1" id="KW-0732">Signal</keyword>
<evidence type="ECO:0000256" key="1">
    <source>
        <dbReference type="SAM" id="SignalP"/>
    </source>
</evidence>
<keyword evidence="3" id="KW-1185">Reference proteome</keyword>
<evidence type="ECO:0000313" key="3">
    <source>
        <dbReference type="Proteomes" id="UP000220251"/>
    </source>
</evidence>
<dbReference type="AlphaFoldDB" id="A0A0H5DNQ5"/>
<dbReference type="OrthoDB" id="22010at2"/>
<reference evidence="3" key="1">
    <citation type="submission" date="2015-06" db="EMBL/GenBank/DDBJ databases">
        <authorList>
            <person name="Bertelli C."/>
        </authorList>
    </citation>
    <scope>NUCLEOTIDE SEQUENCE [LARGE SCALE GENOMIC DNA]</scope>
    <source>
        <strain evidence="3">CRIB-30</strain>
    </source>
</reference>
<gene>
    <name evidence="2" type="ORF">ELAC_0664</name>
</gene>
<dbReference type="Proteomes" id="UP000220251">
    <property type="component" value="Unassembled WGS sequence"/>
</dbReference>
<dbReference type="RefSeq" id="WP_098037873.1">
    <property type="nucleotide sequence ID" value="NZ_CWGJ01000011.1"/>
</dbReference>
<organism evidence="2 3">
    <name type="scientific">Estrella lausannensis</name>
    <dbReference type="NCBI Taxonomy" id="483423"/>
    <lineage>
        <taxon>Bacteria</taxon>
        <taxon>Pseudomonadati</taxon>
        <taxon>Chlamydiota</taxon>
        <taxon>Chlamydiia</taxon>
        <taxon>Parachlamydiales</taxon>
        <taxon>Candidatus Criblamydiaceae</taxon>
        <taxon>Estrella</taxon>
    </lineage>
</organism>
<proteinExistence type="predicted"/>